<dbReference type="EMBL" id="ASWO01000005">
    <property type="protein sequence ID" value="EOT83880.1"/>
    <property type="molecule type" value="Genomic_DNA"/>
</dbReference>
<accession>S0KSD4</accession>
<keyword evidence="3 5" id="KW-1133">Transmembrane helix</keyword>
<dbReference type="PANTHER" id="PTHR41335">
    <property type="entry name" value="MEMBRANE PROTEIN-RELATED"/>
    <property type="match status" value="1"/>
</dbReference>
<dbReference type="STRING" id="1140003.OMY_01073"/>
<keyword evidence="1" id="KW-1003">Cell membrane</keyword>
<protein>
    <recommendedName>
        <fullName evidence="6">Lipopolysaccharide assembly protein A domain-containing protein</fullName>
    </recommendedName>
</protein>
<keyword evidence="8" id="KW-1185">Reference proteome</keyword>
<gene>
    <name evidence="7" type="ORF">I573_01605</name>
</gene>
<comment type="caution">
    <text evidence="7">The sequence shown here is derived from an EMBL/GenBank/DDBJ whole genome shotgun (WGS) entry which is preliminary data.</text>
</comment>
<feature type="domain" description="Lipopolysaccharide assembly protein A" evidence="6">
    <location>
        <begin position="23"/>
        <end position="77"/>
    </location>
</feature>
<evidence type="ECO:0000256" key="5">
    <source>
        <dbReference type="SAM" id="Phobius"/>
    </source>
</evidence>
<proteinExistence type="predicted"/>
<sequence>MKNQWRVIVGLVLAFIIVIFAVLNNQDVKISFGFTQLNAPLVLVIMGSAFIGAVVIALVATSGYLKQKKTIKELRNQALTDDAIIERRVAEKRAELEREYANKAVEMQQAFDQNQVSIEEANETKSLDDTIE</sequence>
<evidence type="ECO:0000259" key="6">
    <source>
        <dbReference type="Pfam" id="PF06305"/>
    </source>
</evidence>
<dbReference type="PATRIC" id="fig|1140003.3.peg.1031"/>
<organism evidence="7 8">
    <name type="scientific">Enterococcus sulfureus ATCC 49903</name>
    <dbReference type="NCBI Taxonomy" id="1140003"/>
    <lineage>
        <taxon>Bacteria</taxon>
        <taxon>Bacillati</taxon>
        <taxon>Bacillota</taxon>
        <taxon>Bacilli</taxon>
        <taxon>Lactobacillales</taxon>
        <taxon>Enterococcaceae</taxon>
        <taxon>Enterococcus</taxon>
    </lineage>
</organism>
<dbReference type="AlphaFoldDB" id="S0KSD4"/>
<dbReference type="OrthoDB" id="2990728at2"/>
<name>S0KSD4_9ENTE</name>
<dbReference type="Proteomes" id="UP000015961">
    <property type="component" value="Unassembled WGS sequence"/>
</dbReference>
<evidence type="ECO:0000256" key="4">
    <source>
        <dbReference type="ARBA" id="ARBA00023136"/>
    </source>
</evidence>
<dbReference type="eggNOG" id="COG5416">
    <property type="taxonomic scope" value="Bacteria"/>
</dbReference>
<evidence type="ECO:0000256" key="2">
    <source>
        <dbReference type="ARBA" id="ARBA00022692"/>
    </source>
</evidence>
<evidence type="ECO:0000256" key="1">
    <source>
        <dbReference type="ARBA" id="ARBA00022475"/>
    </source>
</evidence>
<evidence type="ECO:0000313" key="8">
    <source>
        <dbReference type="Proteomes" id="UP000015961"/>
    </source>
</evidence>
<dbReference type="PANTHER" id="PTHR41335:SF1">
    <property type="entry name" value="MEMBRANE PROTEIN"/>
    <property type="match status" value="1"/>
</dbReference>
<dbReference type="GO" id="GO:0005886">
    <property type="term" value="C:plasma membrane"/>
    <property type="evidence" value="ECO:0007669"/>
    <property type="project" value="InterPro"/>
</dbReference>
<dbReference type="Pfam" id="PF06305">
    <property type="entry name" value="LapA_dom"/>
    <property type="match status" value="1"/>
</dbReference>
<evidence type="ECO:0000313" key="7">
    <source>
        <dbReference type="EMBL" id="EOT83880.1"/>
    </source>
</evidence>
<keyword evidence="2 5" id="KW-0812">Transmembrane</keyword>
<keyword evidence="4 5" id="KW-0472">Membrane</keyword>
<dbReference type="InterPro" id="IPR010445">
    <property type="entry name" value="LapA_dom"/>
</dbReference>
<evidence type="ECO:0000256" key="3">
    <source>
        <dbReference type="ARBA" id="ARBA00022989"/>
    </source>
</evidence>
<reference evidence="7 8" key="1">
    <citation type="submission" date="2013-03" db="EMBL/GenBank/DDBJ databases">
        <title>The Genome Sequence of Enterococcus sulfureus ATCC_49903 (PacBio/Illumina hybrid assembly).</title>
        <authorList>
            <consortium name="The Broad Institute Genomics Platform"/>
            <consortium name="The Broad Institute Genome Sequencing Center for Infectious Disease"/>
            <person name="Earl A."/>
            <person name="Russ C."/>
            <person name="Gilmore M."/>
            <person name="Surin D."/>
            <person name="Walker B."/>
            <person name="Young S."/>
            <person name="Zeng Q."/>
            <person name="Gargeya S."/>
            <person name="Fitzgerald M."/>
            <person name="Haas B."/>
            <person name="Abouelleil A."/>
            <person name="Allen A.W."/>
            <person name="Alvarado L."/>
            <person name="Arachchi H.M."/>
            <person name="Berlin A.M."/>
            <person name="Chapman S.B."/>
            <person name="Gainer-Dewar J."/>
            <person name="Goldberg J."/>
            <person name="Griggs A."/>
            <person name="Gujja S."/>
            <person name="Hansen M."/>
            <person name="Howarth C."/>
            <person name="Imamovic A."/>
            <person name="Ireland A."/>
            <person name="Larimer J."/>
            <person name="McCowan C."/>
            <person name="Murphy C."/>
            <person name="Pearson M."/>
            <person name="Poon T.W."/>
            <person name="Priest M."/>
            <person name="Roberts A."/>
            <person name="Saif S."/>
            <person name="Shea T."/>
            <person name="Sisk P."/>
            <person name="Sykes S."/>
            <person name="Wortman J."/>
            <person name="Nusbaum C."/>
            <person name="Birren B."/>
        </authorList>
    </citation>
    <scope>NUCLEOTIDE SEQUENCE [LARGE SCALE GENOMIC DNA]</scope>
    <source>
        <strain evidence="7 8">ATCC 49903</strain>
    </source>
</reference>
<feature type="transmembrane region" description="Helical" evidence="5">
    <location>
        <begin position="43"/>
        <end position="65"/>
    </location>
</feature>
<dbReference type="RefSeq" id="WP_016185525.1">
    <property type="nucleotide sequence ID" value="NZ_ASWO01000005.1"/>
</dbReference>
<feature type="transmembrane region" description="Helical" evidence="5">
    <location>
        <begin position="7"/>
        <end position="23"/>
    </location>
</feature>